<accession>A0A1S3HYA7</accession>
<dbReference type="InterPro" id="IPR000276">
    <property type="entry name" value="GPCR_Rhodpsn"/>
</dbReference>
<dbReference type="InParanoid" id="A0A1S3HYA7"/>
<evidence type="ECO:0000313" key="13">
    <source>
        <dbReference type="Proteomes" id="UP000085678"/>
    </source>
</evidence>
<evidence type="ECO:0000256" key="6">
    <source>
        <dbReference type="ARBA" id="ARBA00023136"/>
    </source>
</evidence>
<evidence type="ECO:0000256" key="10">
    <source>
        <dbReference type="SAM" id="MobiDB-lite"/>
    </source>
</evidence>
<dbReference type="OMA" id="DRDHANN"/>
<dbReference type="Proteomes" id="UP000085678">
    <property type="component" value="Unplaced"/>
</dbReference>
<dbReference type="PROSITE" id="PS50262">
    <property type="entry name" value="G_PROTEIN_RECEP_F1_2"/>
    <property type="match status" value="1"/>
</dbReference>
<feature type="transmembrane region" description="Helical" evidence="11">
    <location>
        <begin position="178"/>
        <end position="200"/>
    </location>
</feature>
<keyword evidence="3 11" id="KW-0812">Transmembrane</keyword>
<feature type="transmembrane region" description="Helical" evidence="11">
    <location>
        <begin position="303"/>
        <end position="326"/>
    </location>
</feature>
<gene>
    <name evidence="14" type="primary">LOC106159306</name>
</gene>
<feature type="region of interest" description="Disordered" evidence="10">
    <location>
        <begin position="378"/>
        <end position="421"/>
    </location>
</feature>
<protein>
    <submittedName>
        <fullName evidence="14">Adenosine receptor A1-like</fullName>
    </submittedName>
</protein>
<dbReference type="GO" id="GO:0004930">
    <property type="term" value="F:G protein-coupled receptor activity"/>
    <property type="evidence" value="ECO:0007669"/>
    <property type="project" value="UniProtKB-KW"/>
</dbReference>
<keyword evidence="2" id="KW-1003">Cell membrane</keyword>
<dbReference type="Gene3D" id="1.20.1070.10">
    <property type="entry name" value="Rhodopsin 7-helix transmembrane proteins"/>
    <property type="match status" value="1"/>
</dbReference>
<feature type="domain" description="G-protein coupled receptors family 1 profile" evidence="12">
    <location>
        <begin position="62"/>
        <end position="324"/>
    </location>
</feature>
<evidence type="ECO:0000256" key="9">
    <source>
        <dbReference type="ARBA" id="ARBA00023224"/>
    </source>
</evidence>
<dbReference type="GeneID" id="106159306"/>
<keyword evidence="4 11" id="KW-1133">Transmembrane helix</keyword>
<keyword evidence="13" id="KW-1185">Reference proteome</keyword>
<dbReference type="PANTHER" id="PTHR24246:SF27">
    <property type="entry name" value="ADENOSINE RECEPTOR, ISOFORM A"/>
    <property type="match status" value="1"/>
</dbReference>
<dbReference type="RefSeq" id="XP_013390993.1">
    <property type="nucleotide sequence ID" value="XM_013535539.1"/>
</dbReference>
<evidence type="ECO:0000256" key="5">
    <source>
        <dbReference type="ARBA" id="ARBA00023040"/>
    </source>
</evidence>
<dbReference type="Pfam" id="PF00001">
    <property type="entry name" value="7tm_1"/>
    <property type="match status" value="1"/>
</dbReference>
<evidence type="ECO:0000313" key="14">
    <source>
        <dbReference type="RefSeq" id="XP_013390993.1"/>
    </source>
</evidence>
<dbReference type="AlphaFoldDB" id="A0A1S3HYA7"/>
<dbReference type="InterPro" id="IPR017452">
    <property type="entry name" value="GPCR_Rhodpsn_7TM"/>
</dbReference>
<keyword evidence="9" id="KW-0807">Transducer</keyword>
<evidence type="ECO:0000256" key="4">
    <source>
        <dbReference type="ARBA" id="ARBA00022989"/>
    </source>
</evidence>
<dbReference type="KEGG" id="lak:106159306"/>
<feature type="transmembrane region" description="Helical" evidence="11">
    <location>
        <begin position="82"/>
        <end position="106"/>
    </location>
</feature>
<keyword evidence="5" id="KW-0297">G-protein coupled receptor</keyword>
<evidence type="ECO:0000256" key="3">
    <source>
        <dbReference type="ARBA" id="ARBA00022692"/>
    </source>
</evidence>
<proteinExistence type="predicted"/>
<dbReference type="OrthoDB" id="10017003at2759"/>
<dbReference type="CDD" id="cd00637">
    <property type="entry name" value="7tm_classA_rhodopsin-like"/>
    <property type="match status" value="1"/>
</dbReference>
<keyword evidence="6 11" id="KW-0472">Membrane</keyword>
<evidence type="ECO:0000256" key="1">
    <source>
        <dbReference type="ARBA" id="ARBA00004651"/>
    </source>
</evidence>
<feature type="transmembrane region" description="Helical" evidence="11">
    <location>
        <begin position="271"/>
        <end position="291"/>
    </location>
</feature>
<dbReference type="GO" id="GO:0005886">
    <property type="term" value="C:plasma membrane"/>
    <property type="evidence" value="ECO:0007669"/>
    <property type="project" value="UniProtKB-SubCell"/>
</dbReference>
<dbReference type="SUPFAM" id="SSF81321">
    <property type="entry name" value="Family A G protein-coupled receptor-like"/>
    <property type="match status" value="1"/>
</dbReference>
<name>A0A1S3HYA7_LINAN</name>
<evidence type="ECO:0000256" key="7">
    <source>
        <dbReference type="ARBA" id="ARBA00023170"/>
    </source>
</evidence>
<feature type="transmembrane region" description="Helical" evidence="11">
    <location>
        <begin position="220"/>
        <end position="241"/>
    </location>
</feature>
<evidence type="ECO:0000259" key="12">
    <source>
        <dbReference type="PROSITE" id="PS50262"/>
    </source>
</evidence>
<keyword evidence="8" id="KW-0325">Glycoprotein</keyword>
<evidence type="ECO:0000256" key="8">
    <source>
        <dbReference type="ARBA" id="ARBA00023180"/>
    </source>
</evidence>
<feature type="transmembrane region" description="Helical" evidence="11">
    <location>
        <begin position="45"/>
        <end position="70"/>
    </location>
</feature>
<evidence type="ECO:0000256" key="2">
    <source>
        <dbReference type="ARBA" id="ARBA00022475"/>
    </source>
</evidence>
<keyword evidence="7" id="KW-0675">Receptor</keyword>
<sequence length="443" mass="50802">MTWEQTTDETITASTTQQWITLICNDSASISQRDLEIMNYRLDNILFIAIGVIVFCAIGILINCLSFCAVKRIKPVMNSYHILLLNLTIADLILYCIICLMALLTVIETAGANRIERFIEIIICNLASSYCIINILFDIPKVALFSSILTIFGLVLNLHIAIVYPLQYSTVVTKRRMYIFNTLSWLISIILGELETIASLIETAISPNTDLCYFVNEKRITMYILPAVVGTVGCVTLFLNIRVLQEVTKSLKNVRRFSTQEAKRTSNKLKLAKTCICLFTTFVVFWCPYVVGSIINNNSLDTLVFLIIAFIILLLNSVINPFVYGLRLSEIRQSHMRIYRKMCPWFCGEKETKNVILRGERDRVSSIRANREHVSSIMDDRDHAQSMRDNRDHVSSVRDDRDHASSMRDDRDHANNVREDKDCVRNIMKRKEHVNQSFQVTQL</sequence>
<evidence type="ECO:0000256" key="11">
    <source>
        <dbReference type="SAM" id="Phobius"/>
    </source>
</evidence>
<dbReference type="PRINTS" id="PR00237">
    <property type="entry name" value="GPCRRHODOPSN"/>
</dbReference>
<feature type="transmembrane region" description="Helical" evidence="11">
    <location>
        <begin position="143"/>
        <end position="166"/>
    </location>
</feature>
<organism evidence="13 14">
    <name type="scientific">Lingula anatina</name>
    <name type="common">Brachiopod</name>
    <name type="synonym">Lingula unguis</name>
    <dbReference type="NCBI Taxonomy" id="7574"/>
    <lineage>
        <taxon>Eukaryota</taxon>
        <taxon>Metazoa</taxon>
        <taxon>Spiralia</taxon>
        <taxon>Lophotrochozoa</taxon>
        <taxon>Brachiopoda</taxon>
        <taxon>Linguliformea</taxon>
        <taxon>Lingulata</taxon>
        <taxon>Lingulida</taxon>
        <taxon>Linguloidea</taxon>
        <taxon>Lingulidae</taxon>
        <taxon>Lingula</taxon>
    </lineage>
</organism>
<dbReference type="PANTHER" id="PTHR24246">
    <property type="entry name" value="OLFACTORY RECEPTOR AND ADENOSINE RECEPTOR"/>
    <property type="match status" value="1"/>
</dbReference>
<reference evidence="14" key="1">
    <citation type="submission" date="2025-08" db="UniProtKB">
        <authorList>
            <consortium name="RefSeq"/>
        </authorList>
    </citation>
    <scope>IDENTIFICATION</scope>
    <source>
        <tissue evidence="14">Gonads</tissue>
    </source>
</reference>
<feature type="transmembrane region" description="Helical" evidence="11">
    <location>
        <begin position="118"/>
        <end position="137"/>
    </location>
</feature>
<comment type="subcellular location">
    <subcellularLocation>
        <location evidence="1">Cell membrane</location>
        <topology evidence="1">Multi-pass membrane protein</topology>
    </subcellularLocation>
</comment>